<sequence>MISPRSQAASEVAAPELPPSVLDSLEAHLNNFNHAVLANSRGLTATCANLYQNLLRLEHLAAAQPFNLDVCHLRMRLAEQVVKVLLHTADRFTLHSTPSKPKLEKAANLWGFDKAFLLFLVAFDHNQHGQKFFVELLKLAEDCPNPGRALQLLRYCADERRASGRSGTLKQRGLSTDQRGIVLFDVKSASSRIHKAPSQNLVLEDKDKTQDSDDSNDDGSNNNNHQRPPKPVAQEEQVGSLAIAEEQSLPLLSSSPFSTATQSQSVTGSDTQNHLGFGSKDNSPEGSPEESRHLNSTHDLVLHSPTPLKNHNLDNGNNDKHASFLSLNNNLANANDNNDSLFSQLHNSDVEDDYGHYLFLQPNSPGQETDHNCSALKLATNVAPSLSLHLESASSQLELNAIDPATTDADYGSWPPEMIPSLTIRQAKVK</sequence>
<organism evidence="1 2">
    <name type="scientific">Colletotrichum truncatum</name>
    <name type="common">Anthracnose fungus</name>
    <name type="synonym">Colletotrichum capsici</name>
    <dbReference type="NCBI Taxonomy" id="5467"/>
    <lineage>
        <taxon>Eukaryota</taxon>
        <taxon>Fungi</taxon>
        <taxon>Dikarya</taxon>
        <taxon>Ascomycota</taxon>
        <taxon>Pezizomycotina</taxon>
        <taxon>Sordariomycetes</taxon>
        <taxon>Hypocreomycetidae</taxon>
        <taxon>Glomerellales</taxon>
        <taxon>Glomerellaceae</taxon>
        <taxon>Colletotrichum</taxon>
        <taxon>Colletotrichum truncatum species complex</taxon>
    </lineage>
</organism>
<gene>
    <name evidence="1" type="ORF">CTRU02_215279</name>
</gene>
<evidence type="ECO:0000313" key="1">
    <source>
        <dbReference type="EMBL" id="KAL0929849.1"/>
    </source>
</evidence>
<protein>
    <submittedName>
        <fullName evidence="1">Uncharacterized protein</fullName>
    </submittedName>
</protein>
<name>A0ACC3YDE6_COLTU</name>
<comment type="caution">
    <text evidence="1">The sequence shown here is derived from an EMBL/GenBank/DDBJ whole genome shotgun (WGS) entry which is preliminary data.</text>
</comment>
<keyword evidence="2" id="KW-1185">Reference proteome</keyword>
<reference evidence="1 2" key="1">
    <citation type="journal article" date="2020" name="Phytopathology">
        <title>Genome Sequence Resources of Colletotrichum truncatum, C. plurivorum, C. musicola, and C. sojae: Four Species Pathogenic to Soybean (Glycine max).</title>
        <authorList>
            <person name="Rogerio F."/>
            <person name="Boufleur T.R."/>
            <person name="Ciampi-Guillardi M."/>
            <person name="Sukno S.A."/>
            <person name="Thon M.R."/>
            <person name="Massola Junior N.S."/>
            <person name="Baroncelli R."/>
        </authorList>
    </citation>
    <scope>NUCLEOTIDE SEQUENCE [LARGE SCALE GENOMIC DNA]</scope>
    <source>
        <strain evidence="1 2">CMES1059</strain>
    </source>
</reference>
<evidence type="ECO:0000313" key="2">
    <source>
        <dbReference type="Proteomes" id="UP000805649"/>
    </source>
</evidence>
<accession>A0ACC3YDE6</accession>
<dbReference type="EMBL" id="VUJX02000014">
    <property type="protein sequence ID" value="KAL0929849.1"/>
    <property type="molecule type" value="Genomic_DNA"/>
</dbReference>
<dbReference type="Proteomes" id="UP000805649">
    <property type="component" value="Unassembled WGS sequence"/>
</dbReference>
<proteinExistence type="predicted"/>